<accession>A0A5C6Z2W4</accession>
<sequence length="239" mass="26749">MKNLIFITVIALFAQNSFAQESVVSPKNSAGFIISFGASFPMADFGNPDLEWSYHKNKNLGGGTGIALNIDYVLPLADNGIGLFVGAGFNYNGLKRDYKRKYQEETRFYAGDITYQNYYSIPVSTGINFTHNFDETFGLFGNLGIVVNFLKIKDREVNTPSQNITASFDAKTGIGLRLGGGIIFKSKYYFSLNYINVGKTKIKFTEEIKREFPNPSNQQYDFTDESKISYLNLTVGIKL</sequence>
<proteinExistence type="predicted"/>
<protein>
    <recommendedName>
        <fullName evidence="4">Outer membrane protein beta-barrel domain-containing protein</fullName>
    </recommendedName>
</protein>
<evidence type="ECO:0000313" key="2">
    <source>
        <dbReference type="EMBL" id="TXD74511.1"/>
    </source>
</evidence>
<organism evidence="2 3">
    <name type="scientific">Aequorivita antarctica</name>
    <dbReference type="NCBI Taxonomy" id="153266"/>
    <lineage>
        <taxon>Bacteria</taxon>
        <taxon>Pseudomonadati</taxon>
        <taxon>Bacteroidota</taxon>
        <taxon>Flavobacteriia</taxon>
        <taxon>Flavobacteriales</taxon>
        <taxon>Flavobacteriaceae</taxon>
        <taxon>Aequorivita</taxon>
    </lineage>
</organism>
<keyword evidence="1" id="KW-0732">Signal</keyword>
<dbReference type="AlphaFoldDB" id="A0A5C6Z2W4"/>
<dbReference type="OrthoDB" id="9959925at2"/>
<gene>
    <name evidence="2" type="ORF">ESU54_04465</name>
</gene>
<dbReference type="Proteomes" id="UP000321497">
    <property type="component" value="Unassembled WGS sequence"/>
</dbReference>
<keyword evidence="3" id="KW-1185">Reference proteome</keyword>
<dbReference type="RefSeq" id="WP_146743978.1">
    <property type="nucleotide sequence ID" value="NZ_UEGI01000003.1"/>
</dbReference>
<evidence type="ECO:0008006" key="4">
    <source>
        <dbReference type="Google" id="ProtNLM"/>
    </source>
</evidence>
<feature type="chain" id="PRO_5022748223" description="Outer membrane protein beta-barrel domain-containing protein" evidence="1">
    <location>
        <begin position="20"/>
        <end position="239"/>
    </location>
</feature>
<comment type="caution">
    <text evidence="2">The sequence shown here is derived from an EMBL/GenBank/DDBJ whole genome shotgun (WGS) entry which is preliminary data.</text>
</comment>
<dbReference type="InterPro" id="IPR036709">
    <property type="entry name" value="Autotransporte_beta_dom_sf"/>
</dbReference>
<feature type="signal peptide" evidence="1">
    <location>
        <begin position="1"/>
        <end position="19"/>
    </location>
</feature>
<dbReference type="SUPFAM" id="SSF103515">
    <property type="entry name" value="Autotransporter"/>
    <property type="match status" value="1"/>
</dbReference>
<reference evidence="2 3" key="1">
    <citation type="submission" date="2019-08" db="EMBL/GenBank/DDBJ databases">
        <title>Genome of Aequorivita antarctica SW49 (type strain).</title>
        <authorList>
            <person name="Bowman J.P."/>
        </authorList>
    </citation>
    <scope>NUCLEOTIDE SEQUENCE [LARGE SCALE GENOMIC DNA]</scope>
    <source>
        <strain evidence="2 3">SW49</strain>
    </source>
</reference>
<dbReference type="EMBL" id="VORT01000002">
    <property type="protein sequence ID" value="TXD74511.1"/>
    <property type="molecule type" value="Genomic_DNA"/>
</dbReference>
<evidence type="ECO:0000313" key="3">
    <source>
        <dbReference type="Proteomes" id="UP000321497"/>
    </source>
</evidence>
<name>A0A5C6Z2W4_9FLAO</name>
<evidence type="ECO:0000256" key="1">
    <source>
        <dbReference type="SAM" id="SignalP"/>
    </source>
</evidence>